<evidence type="ECO:0000313" key="2">
    <source>
        <dbReference type="Proteomes" id="UP000217895"/>
    </source>
</evidence>
<dbReference type="InterPro" id="IPR000801">
    <property type="entry name" value="Esterase-like"/>
</dbReference>
<dbReference type="InterPro" id="IPR029058">
    <property type="entry name" value="AB_hydrolase_fold"/>
</dbReference>
<gene>
    <name evidence="1" type="ORF">NIES2135_57740</name>
</gene>
<evidence type="ECO:0000313" key="1">
    <source>
        <dbReference type="EMBL" id="BAY58899.1"/>
    </source>
</evidence>
<sequence length="274" mass="31529">MARGIVQEGLTIQSQILGKPIHYTIYLPNDYETSVRSYPVVYLLHGSRSDDTSWISYGETHLTADELIANRTIPPMILVMPDGGNSRYINNYDRSLCYEDFFFQEFMPAIESKYRIKSEKWFRGILGLSMGGYGALVYALKYPEIFSTCVSFSPSIYTDEMIVSMTDVEWASNRASAHGQGLTGIDRLTDHYRSYDPFRIAEAADPERFKVLKLYLDCGDQDFRNQGVALFHIRLRQLNIAHQYRVRSGSHTWSYWRAGFAPALQFIAITFRRS</sequence>
<dbReference type="Pfam" id="PF00756">
    <property type="entry name" value="Esterase"/>
    <property type="match status" value="1"/>
</dbReference>
<protein>
    <submittedName>
        <fullName evidence="1">Esterase</fullName>
    </submittedName>
</protein>
<reference evidence="1 2" key="1">
    <citation type="submission" date="2017-06" db="EMBL/GenBank/DDBJ databases">
        <title>Genome sequencing of cyanobaciteial culture collection at National Institute for Environmental Studies (NIES).</title>
        <authorList>
            <person name="Hirose Y."/>
            <person name="Shimura Y."/>
            <person name="Fujisawa T."/>
            <person name="Nakamura Y."/>
            <person name="Kawachi M."/>
        </authorList>
    </citation>
    <scope>NUCLEOTIDE SEQUENCE [LARGE SCALE GENOMIC DNA]</scope>
    <source>
        <strain evidence="1 2">NIES-2135</strain>
    </source>
</reference>
<dbReference type="PANTHER" id="PTHR48098">
    <property type="entry name" value="ENTEROCHELIN ESTERASE-RELATED"/>
    <property type="match status" value="1"/>
</dbReference>
<dbReference type="PANTHER" id="PTHR48098:SF1">
    <property type="entry name" value="DIACYLGLYCEROL ACYLTRANSFERASE_MYCOLYLTRANSFERASE AG85A"/>
    <property type="match status" value="1"/>
</dbReference>
<dbReference type="Proteomes" id="UP000217895">
    <property type="component" value="Chromosome"/>
</dbReference>
<proteinExistence type="predicted"/>
<accession>A0A1Z4JQB3</accession>
<keyword evidence="2" id="KW-1185">Reference proteome</keyword>
<dbReference type="AlphaFoldDB" id="A0A1Z4JQB3"/>
<dbReference type="GO" id="GO:0016747">
    <property type="term" value="F:acyltransferase activity, transferring groups other than amino-acyl groups"/>
    <property type="evidence" value="ECO:0007669"/>
    <property type="project" value="TreeGrafter"/>
</dbReference>
<dbReference type="InterPro" id="IPR050583">
    <property type="entry name" value="Mycobacterial_A85_antigen"/>
</dbReference>
<name>A0A1Z4JQB3_LEPBY</name>
<dbReference type="SUPFAM" id="SSF53474">
    <property type="entry name" value="alpha/beta-Hydrolases"/>
    <property type="match status" value="1"/>
</dbReference>
<dbReference type="Gene3D" id="3.40.50.1820">
    <property type="entry name" value="alpha/beta hydrolase"/>
    <property type="match status" value="1"/>
</dbReference>
<dbReference type="EMBL" id="AP018203">
    <property type="protein sequence ID" value="BAY58899.1"/>
    <property type="molecule type" value="Genomic_DNA"/>
</dbReference>
<organism evidence="1 2">
    <name type="scientific">Leptolyngbya boryana NIES-2135</name>
    <dbReference type="NCBI Taxonomy" id="1973484"/>
    <lineage>
        <taxon>Bacteria</taxon>
        <taxon>Bacillati</taxon>
        <taxon>Cyanobacteriota</taxon>
        <taxon>Cyanophyceae</taxon>
        <taxon>Leptolyngbyales</taxon>
        <taxon>Leptolyngbyaceae</taxon>
        <taxon>Leptolyngbya group</taxon>
        <taxon>Leptolyngbya</taxon>
    </lineage>
</organism>